<reference evidence="3 4" key="1">
    <citation type="submission" date="2023-10" db="EMBL/GenBank/DDBJ databases">
        <title>Sorlinia euscelidii gen. nov., sp. nov., an acetic acid bacteria isolated from the gut of Euscelidius variegatus emitter.</title>
        <authorList>
            <person name="Michoud G."/>
            <person name="Marasco R."/>
            <person name="Seferji K."/>
            <person name="Gonella E."/>
            <person name="Garuglieri E."/>
            <person name="Alma A."/>
            <person name="Mapelli F."/>
            <person name="Borin S."/>
            <person name="Daffonchio D."/>
            <person name="Crotti E."/>
        </authorList>
    </citation>
    <scope>NUCLEOTIDE SEQUENCE [LARGE SCALE GENOMIC DNA]</scope>
    <source>
        <strain evidence="3 4">EV16P</strain>
    </source>
</reference>
<protein>
    <submittedName>
        <fullName evidence="3">Uncharacterized protein</fullName>
    </submittedName>
</protein>
<feature type="region of interest" description="Disordered" evidence="1">
    <location>
        <begin position="77"/>
        <end position="100"/>
    </location>
</feature>
<name>A0ABU7U266_9PROT</name>
<comment type="caution">
    <text evidence="3">The sequence shown here is derived from an EMBL/GenBank/DDBJ whole genome shotgun (WGS) entry which is preliminary data.</text>
</comment>
<feature type="compositionally biased region" description="Basic residues" evidence="1">
    <location>
        <begin position="77"/>
        <end position="93"/>
    </location>
</feature>
<keyword evidence="4" id="KW-1185">Reference proteome</keyword>
<organism evidence="3 4">
    <name type="scientific">Sorlinia euscelidii</name>
    <dbReference type="NCBI Taxonomy" id="3081148"/>
    <lineage>
        <taxon>Bacteria</taxon>
        <taxon>Pseudomonadati</taxon>
        <taxon>Pseudomonadota</taxon>
        <taxon>Alphaproteobacteria</taxon>
        <taxon>Acetobacterales</taxon>
        <taxon>Acetobacteraceae</taxon>
        <taxon>Sorlinia</taxon>
    </lineage>
</organism>
<evidence type="ECO:0000313" key="4">
    <source>
        <dbReference type="Proteomes" id="UP001312908"/>
    </source>
</evidence>
<accession>A0ABU7U266</accession>
<evidence type="ECO:0000256" key="1">
    <source>
        <dbReference type="SAM" id="MobiDB-lite"/>
    </source>
</evidence>
<evidence type="ECO:0000313" key="3">
    <source>
        <dbReference type="EMBL" id="MEE8658333.1"/>
    </source>
</evidence>
<evidence type="ECO:0000256" key="2">
    <source>
        <dbReference type="SAM" id="SignalP"/>
    </source>
</evidence>
<feature type="signal peptide" evidence="2">
    <location>
        <begin position="1"/>
        <end position="26"/>
    </location>
</feature>
<dbReference type="Proteomes" id="UP001312908">
    <property type="component" value="Unassembled WGS sequence"/>
</dbReference>
<keyword evidence="2" id="KW-0732">Signal</keyword>
<gene>
    <name evidence="3" type="ORF">DOFOFD_04845</name>
</gene>
<dbReference type="EMBL" id="JAWJZY010000002">
    <property type="protein sequence ID" value="MEE8658333.1"/>
    <property type="molecule type" value="Genomic_DNA"/>
</dbReference>
<proteinExistence type="predicted"/>
<dbReference type="RefSeq" id="WP_394819278.1">
    <property type="nucleotide sequence ID" value="NZ_JAWJZY010000002.1"/>
</dbReference>
<sequence>MTVFNRHFLTIMSACAMMGAPAFAFAQVTTDAPAQPAANMSAGAASAAPASDIAGDQGAKNTPSCDKDMVKHCKAMGHKHKKCGNHHRHHMKKTAPSAAQ</sequence>
<feature type="chain" id="PRO_5045452197" evidence="2">
    <location>
        <begin position="27"/>
        <end position="100"/>
    </location>
</feature>